<comment type="similarity">
    <text evidence="1">Belongs to the four-carbon acid sugar kinase family.</text>
</comment>
<feature type="domain" description="Four-carbon acid sugar kinase nucleotide binding" evidence="8">
    <location>
        <begin position="269"/>
        <end position="376"/>
    </location>
</feature>
<keyword evidence="3" id="KW-0547">Nucleotide-binding</keyword>
<name>A0ABS4AGK9_9PROT</name>
<feature type="domain" description="Four-carbon acid sugar kinase N-terminal" evidence="7">
    <location>
        <begin position="10"/>
        <end position="209"/>
    </location>
</feature>
<dbReference type="SUPFAM" id="SSF142764">
    <property type="entry name" value="YgbK-like"/>
    <property type="match status" value="1"/>
</dbReference>
<protein>
    <submittedName>
        <fullName evidence="9">Four-carbon acid sugar kinase family protein</fullName>
    </submittedName>
</protein>
<dbReference type="Gene3D" id="3.40.50.10840">
    <property type="entry name" value="Putative sugar-binding, N-terminal domain"/>
    <property type="match status" value="1"/>
</dbReference>
<dbReference type="InterPro" id="IPR010737">
    <property type="entry name" value="4-carb_acid_sugar_kinase_N"/>
</dbReference>
<dbReference type="InterPro" id="IPR031475">
    <property type="entry name" value="NBD_C"/>
</dbReference>
<comment type="caution">
    <text evidence="9">The sequence shown here is derived from an EMBL/GenBank/DDBJ whole genome shotgun (WGS) entry which is preliminary data.</text>
</comment>
<sequence>MGTSAMVKLGCIATDPASALEFGALLANDGVRTWMGPVSHLPTAADAEALLSLLPPGSAVAEAVSACEALLSAGAARILLLSEAGFGDPSIGPVADALLRRLQSGFALVAPGFPSRGRSVYLGHLFMGTALAGEEPNLPRRLAAWADAPVGLLPFGMVEEGVGTIRREISRLAEAGRRYGVADSVTDIQLGAIAEGATALPLTVAGAGLGLVMPAALRRAGMLAEPVEKEWPAPRGAWAVLAATEARATLAQIGFARLHGPVRELDRVEDATDALEWAVPLLSDEHPVILAASPGLVRQGAGAEALAALAAALAERGVGRLLVAGEALFGPVLRALGHPVLRVGPEAAQATPWCIAEGTGLQLAFKPGGAGGRDILLRAFLPI</sequence>
<keyword evidence="10" id="KW-1185">Reference proteome</keyword>
<evidence type="ECO:0000259" key="8">
    <source>
        <dbReference type="Pfam" id="PF17042"/>
    </source>
</evidence>
<organism evidence="9 10">
    <name type="scientific">Pararoseomonas baculiformis</name>
    <dbReference type="NCBI Taxonomy" id="2820812"/>
    <lineage>
        <taxon>Bacteria</taxon>
        <taxon>Pseudomonadati</taxon>
        <taxon>Pseudomonadota</taxon>
        <taxon>Alphaproteobacteria</taxon>
        <taxon>Acetobacterales</taxon>
        <taxon>Acetobacteraceae</taxon>
        <taxon>Pararoseomonas</taxon>
    </lineage>
</organism>
<keyword evidence="4 9" id="KW-0418">Kinase</keyword>
<dbReference type="Gene3D" id="3.40.980.20">
    <property type="entry name" value="Four-carbon acid sugar kinase, nucleotide binding domain"/>
    <property type="match status" value="1"/>
</dbReference>
<evidence type="ECO:0000256" key="2">
    <source>
        <dbReference type="ARBA" id="ARBA00022679"/>
    </source>
</evidence>
<dbReference type="InterPro" id="IPR037051">
    <property type="entry name" value="4-carb_acid_sugar_kinase_N_sf"/>
</dbReference>
<dbReference type="Pfam" id="PF07005">
    <property type="entry name" value="SBD_N"/>
    <property type="match status" value="1"/>
</dbReference>
<dbReference type="GO" id="GO:0016301">
    <property type="term" value="F:kinase activity"/>
    <property type="evidence" value="ECO:0007669"/>
    <property type="project" value="UniProtKB-KW"/>
</dbReference>
<evidence type="ECO:0000256" key="5">
    <source>
        <dbReference type="ARBA" id="ARBA00022840"/>
    </source>
</evidence>
<evidence type="ECO:0000256" key="4">
    <source>
        <dbReference type="ARBA" id="ARBA00022777"/>
    </source>
</evidence>
<keyword evidence="5" id="KW-0067">ATP-binding</keyword>
<dbReference type="EMBL" id="JAGIZB010000013">
    <property type="protein sequence ID" value="MBP0445999.1"/>
    <property type="molecule type" value="Genomic_DNA"/>
</dbReference>
<evidence type="ECO:0000256" key="1">
    <source>
        <dbReference type="ARBA" id="ARBA00005715"/>
    </source>
</evidence>
<dbReference type="RefSeq" id="WP_209380268.1">
    <property type="nucleotide sequence ID" value="NZ_JAGIZB010000013.1"/>
</dbReference>
<proteinExistence type="inferred from homology"/>
<keyword evidence="6" id="KW-0119">Carbohydrate metabolism</keyword>
<evidence type="ECO:0000313" key="9">
    <source>
        <dbReference type="EMBL" id="MBP0445999.1"/>
    </source>
</evidence>
<dbReference type="Pfam" id="PF17042">
    <property type="entry name" value="NBD_C"/>
    <property type="match status" value="1"/>
</dbReference>
<gene>
    <name evidence="9" type="ORF">J8J14_14575</name>
</gene>
<dbReference type="Proteomes" id="UP000681594">
    <property type="component" value="Unassembled WGS sequence"/>
</dbReference>
<evidence type="ECO:0000256" key="3">
    <source>
        <dbReference type="ARBA" id="ARBA00022741"/>
    </source>
</evidence>
<evidence type="ECO:0000256" key="6">
    <source>
        <dbReference type="ARBA" id="ARBA00023277"/>
    </source>
</evidence>
<evidence type="ECO:0000259" key="7">
    <source>
        <dbReference type="Pfam" id="PF07005"/>
    </source>
</evidence>
<reference evidence="9 10" key="1">
    <citation type="submission" date="2021-03" db="EMBL/GenBank/DDBJ databases">
        <authorList>
            <person name="So Y."/>
        </authorList>
    </citation>
    <scope>NUCLEOTIDE SEQUENCE [LARGE SCALE GENOMIC DNA]</scope>
    <source>
        <strain evidence="9 10">SSH11</strain>
    </source>
</reference>
<dbReference type="InterPro" id="IPR042213">
    <property type="entry name" value="NBD_C_sf"/>
</dbReference>
<keyword evidence="2" id="KW-0808">Transferase</keyword>
<accession>A0ABS4AGK9</accession>
<evidence type="ECO:0000313" key="10">
    <source>
        <dbReference type="Proteomes" id="UP000681594"/>
    </source>
</evidence>